<feature type="compositionally biased region" description="Basic and acidic residues" evidence="1">
    <location>
        <begin position="241"/>
        <end position="254"/>
    </location>
</feature>
<feature type="region of interest" description="Disordered" evidence="1">
    <location>
        <begin position="239"/>
        <end position="266"/>
    </location>
</feature>
<protein>
    <recommendedName>
        <fullName evidence="4">CCHC-type domain-containing protein</fullName>
    </recommendedName>
</protein>
<dbReference type="VEuPathDB" id="FungiDB:YALI1_F36059g"/>
<accession>A0A371CBA4</accession>
<dbReference type="OrthoDB" id="4079299at2759"/>
<evidence type="ECO:0000313" key="3">
    <source>
        <dbReference type="Proteomes" id="UP000256601"/>
    </source>
</evidence>
<name>A0A371CBA4_YARLL</name>
<evidence type="ECO:0000256" key="1">
    <source>
        <dbReference type="SAM" id="MobiDB-lite"/>
    </source>
</evidence>
<dbReference type="VEuPathDB" id="FungiDB:YALI0_F28347g"/>
<dbReference type="EMBL" id="KZ857329">
    <property type="protein sequence ID" value="RDW27573.1"/>
    <property type="molecule type" value="Genomic_DNA"/>
</dbReference>
<gene>
    <name evidence="2" type="ORF">B0I71DRAFT_128800</name>
</gene>
<reference evidence="2 3" key="1">
    <citation type="submission" date="2018-07" db="EMBL/GenBank/DDBJ databases">
        <title>Draft Genome Assemblies for Five Robust Yarrowia lipolytica Strains Exhibiting High Lipid Production and Pentose Sugar Utilization and Sugar Alcohol Secretion from Undetoxified Lignocellulosic Biomass Hydrolysates.</title>
        <authorList>
            <consortium name="DOE Joint Genome Institute"/>
            <person name="Walker C."/>
            <person name="Ryu S."/>
            <person name="Na H."/>
            <person name="Zane M."/>
            <person name="LaButti K."/>
            <person name="Lipzen A."/>
            <person name="Haridas S."/>
            <person name="Barry K."/>
            <person name="Grigoriev I.V."/>
            <person name="Quarterman J."/>
            <person name="Slininger P."/>
            <person name="Dien B."/>
            <person name="Trinh C.T."/>
        </authorList>
    </citation>
    <scope>NUCLEOTIDE SEQUENCE [LARGE SCALE GENOMIC DNA]</scope>
    <source>
        <strain evidence="2 3">YB392</strain>
    </source>
</reference>
<dbReference type="AlphaFoldDB" id="A0A371CBA4"/>
<evidence type="ECO:0000313" key="2">
    <source>
        <dbReference type="EMBL" id="RDW27573.1"/>
    </source>
</evidence>
<organism evidence="2 3">
    <name type="scientific">Yarrowia lipolytica</name>
    <name type="common">Candida lipolytica</name>
    <dbReference type="NCBI Taxonomy" id="4952"/>
    <lineage>
        <taxon>Eukaryota</taxon>
        <taxon>Fungi</taxon>
        <taxon>Dikarya</taxon>
        <taxon>Ascomycota</taxon>
        <taxon>Saccharomycotina</taxon>
        <taxon>Dipodascomycetes</taxon>
        <taxon>Dipodascales</taxon>
        <taxon>Dipodascales incertae sedis</taxon>
        <taxon>Yarrowia</taxon>
    </lineage>
</organism>
<dbReference type="Proteomes" id="UP000256601">
    <property type="component" value="Unassembled WGS sequence"/>
</dbReference>
<proteinExistence type="predicted"/>
<sequence length="294" mass="33529">MSQPIENKIAGMNAALGSMSSMFADYVNTVKTDYEHQIAQLEKQVTALKMGEQVDSISVTDPRENLPTFPLPIQRQKFLELVDRDKTNQIYVYSGEVTESPALWASRIENIMKTFNFSTCILETSQVVSKLLGGKALLLYRKQKNQVLPWVELKRLVHTLDKPVLRSIAVHKELAKLEDTDLPIEYRIKMIRHWEPQLDPSPLGDRVVEVIRIIPEKEADIMKAVEGGISSFDQLLGIMGPKDESSHQPQKAEEQPPVLSYKQKRAAKDVRDKTCTYCHKEGHKSSQCFKRPKR</sequence>
<evidence type="ECO:0008006" key="4">
    <source>
        <dbReference type="Google" id="ProtNLM"/>
    </source>
</evidence>